<feature type="region of interest" description="Disordered" evidence="2">
    <location>
        <begin position="48"/>
        <end position="79"/>
    </location>
</feature>
<evidence type="ECO:0000256" key="1">
    <source>
        <dbReference type="SAM" id="Coils"/>
    </source>
</evidence>
<reference evidence="3 4" key="1">
    <citation type="journal article" date="2020" name="IScience">
        <title>Genome Sequencing of the Endangered Kingdonia uniflora (Circaeasteraceae, Ranunculales) Reveals Potential Mechanisms of Evolutionary Specialization.</title>
        <authorList>
            <person name="Sun Y."/>
            <person name="Deng T."/>
            <person name="Zhang A."/>
            <person name="Moore M.J."/>
            <person name="Landis J.B."/>
            <person name="Lin N."/>
            <person name="Zhang H."/>
            <person name="Zhang X."/>
            <person name="Huang J."/>
            <person name="Zhang X."/>
            <person name="Sun H."/>
            <person name="Wang H."/>
        </authorList>
    </citation>
    <scope>NUCLEOTIDE SEQUENCE [LARGE SCALE GENOMIC DNA]</scope>
    <source>
        <strain evidence="3">TB1705</strain>
        <tissue evidence="3">Leaf</tissue>
    </source>
</reference>
<dbReference type="OrthoDB" id="10255000at2759"/>
<comment type="caution">
    <text evidence="3">The sequence shown here is derived from an EMBL/GenBank/DDBJ whole genome shotgun (WGS) entry which is preliminary data.</text>
</comment>
<name>A0A7J7NU98_9MAGN</name>
<organism evidence="3 4">
    <name type="scientific">Kingdonia uniflora</name>
    <dbReference type="NCBI Taxonomy" id="39325"/>
    <lineage>
        <taxon>Eukaryota</taxon>
        <taxon>Viridiplantae</taxon>
        <taxon>Streptophyta</taxon>
        <taxon>Embryophyta</taxon>
        <taxon>Tracheophyta</taxon>
        <taxon>Spermatophyta</taxon>
        <taxon>Magnoliopsida</taxon>
        <taxon>Ranunculales</taxon>
        <taxon>Circaeasteraceae</taxon>
        <taxon>Kingdonia</taxon>
    </lineage>
</organism>
<gene>
    <name evidence="3" type="ORF">GIB67_015635</name>
</gene>
<evidence type="ECO:0000256" key="2">
    <source>
        <dbReference type="SAM" id="MobiDB-lite"/>
    </source>
</evidence>
<sequence length="430" mass="48448">MEEKLTTYELNIPRKLARLNEIPDGPVDMATVSSTVVQKLAKRKAVKRGAAPHSLTSVSVDDSSKRRKVISPKKSQEMLEERDKIVEGEDLRPRFEVKTDHLAEQCQAKAREMMVDEAGKKTSLLEGVKNQLEVKLTRVRVDFQLERVKEKEAAALKLKQVRAESDVEAERFVTASAISQNNLVGKLYQLRYTKALITAFSEGNVEEMEKMVDEEVEERECGLNIVETTDTDNQETINQEIENSLLRVVGLEGLLDMEKKSSAELQLEEAKRQVEEKTATILSRDLALNQLTSEFAELKEKAVSGSRHKAELAEYRIRALNEEISDMKCNIRALNELLLKRGIDLDTAQTNLVVSEADFESLSSSIVGKDRELCNSEQIRDCLIVREALRLRASIIFARNLGGHRRLSGSLWPPPRFCVSSGVRLVLSMP</sequence>
<dbReference type="AlphaFoldDB" id="A0A7J7NU98"/>
<dbReference type="EMBL" id="JACGCM010000560">
    <property type="protein sequence ID" value="KAF6170683.1"/>
    <property type="molecule type" value="Genomic_DNA"/>
</dbReference>
<evidence type="ECO:0000313" key="3">
    <source>
        <dbReference type="EMBL" id="KAF6170683.1"/>
    </source>
</evidence>
<feature type="coiled-coil region" evidence="1">
    <location>
        <begin position="310"/>
        <end position="337"/>
    </location>
</feature>
<protein>
    <submittedName>
        <fullName evidence="3">Uncharacterized protein</fullName>
    </submittedName>
</protein>
<accession>A0A7J7NU98</accession>
<evidence type="ECO:0000313" key="4">
    <source>
        <dbReference type="Proteomes" id="UP000541444"/>
    </source>
</evidence>
<keyword evidence="4" id="KW-1185">Reference proteome</keyword>
<proteinExistence type="predicted"/>
<dbReference type="Proteomes" id="UP000541444">
    <property type="component" value="Unassembled WGS sequence"/>
</dbReference>
<keyword evidence="1" id="KW-0175">Coiled coil</keyword>